<dbReference type="PANTHER" id="PTHR43611:SF3">
    <property type="entry name" value="FLAVIN MONONUCLEOTIDE HYDROLASE 1, CHLOROPLATIC"/>
    <property type="match status" value="1"/>
</dbReference>
<gene>
    <name evidence="1" type="ORF">ACFPM4_10645</name>
</gene>
<name>A0ABW0LIW5_9BACI</name>
<dbReference type="InterPro" id="IPR036412">
    <property type="entry name" value="HAD-like_sf"/>
</dbReference>
<evidence type="ECO:0000313" key="2">
    <source>
        <dbReference type="Proteomes" id="UP001596147"/>
    </source>
</evidence>
<proteinExistence type="predicted"/>
<dbReference type="PANTHER" id="PTHR43611">
    <property type="entry name" value="ALPHA-D-GLUCOSE 1-PHOSPHATE PHOSPHATASE"/>
    <property type="match status" value="1"/>
</dbReference>
<accession>A0ABW0LIW5</accession>
<dbReference type="EMBL" id="JBHSMC010000014">
    <property type="protein sequence ID" value="MFC5465206.1"/>
    <property type="molecule type" value="Genomic_DNA"/>
</dbReference>
<keyword evidence="2" id="KW-1185">Reference proteome</keyword>
<dbReference type="Gene3D" id="3.40.50.1000">
    <property type="entry name" value="HAD superfamily/HAD-like"/>
    <property type="match status" value="1"/>
</dbReference>
<organism evidence="1 2">
    <name type="scientific">Lederbergia graminis</name>
    <dbReference type="NCBI Taxonomy" id="735518"/>
    <lineage>
        <taxon>Bacteria</taxon>
        <taxon>Bacillati</taxon>
        <taxon>Bacillota</taxon>
        <taxon>Bacilli</taxon>
        <taxon>Bacillales</taxon>
        <taxon>Bacillaceae</taxon>
        <taxon>Lederbergia</taxon>
    </lineage>
</organism>
<protein>
    <recommendedName>
        <fullName evidence="3">Hydrolase of the HAD superfamily</fullName>
    </recommendedName>
</protein>
<dbReference type="InterPro" id="IPR023198">
    <property type="entry name" value="PGP-like_dom2"/>
</dbReference>
<dbReference type="Gene3D" id="1.10.150.240">
    <property type="entry name" value="Putative phosphatase, domain 2"/>
    <property type="match status" value="1"/>
</dbReference>
<dbReference type="SUPFAM" id="SSF56784">
    <property type="entry name" value="HAD-like"/>
    <property type="match status" value="1"/>
</dbReference>
<dbReference type="RefSeq" id="WP_382351221.1">
    <property type="nucleotide sequence ID" value="NZ_JBHSMC010000014.1"/>
</dbReference>
<evidence type="ECO:0008006" key="3">
    <source>
        <dbReference type="Google" id="ProtNLM"/>
    </source>
</evidence>
<dbReference type="InterPro" id="IPR023214">
    <property type="entry name" value="HAD_sf"/>
</dbReference>
<reference evidence="2" key="1">
    <citation type="journal article" date="2019" name="Int. J. Syst. Evol. Microbiol.">
        <title>The Global Catalogue of Microorganisms (GCM) 10K type strain sequencing project: providing services to taxonomists for standard genome sequencing and annotation.</title>
        <authorList>
            <consortium name="The Broad Institute Genomics Platform"/>
            <consortium name="The Broad Institute Genome Sequencing Center for Infectious Disease"/>
            <person name="Wu L."/>
            <person name="Ma J."/>
        </authorList>
    </citation>
    <scope>NUCLEOTIDE SEQUENCE [LARGE SCALE GENOMIC DNA]</scope>
    <source>
        <strain evidence="2">CGMCC 1.12237</strain>
    </source>
</reference>
<evidence type="ECO:0000313" key="1">
    <source>
        <dbReference type="EMBL" id="MFC5465206.1"/>
    </source>
</evidence>
<comment type="caution">
    <text evidence="1">The sequence shown here is derived from an EMBL/GenBank/DDBJ whole genome shotgun (WGS) entry which is preliminary data.</text>
</comment>
<dbReference type="Proteomes" id="UP001596147">
    <property type="component" value="Unassembled WGS sequence"/>
</dbReference>
<sequence length="208" mass="24293">MISKKPELILNIAGVLITNFSQSFWRNLSEESNELLKELLIFKNEIRKDLWTGNISEDDFWLLLKEQFPIVNIKNAQSLLLNTIKPLPAIEIIPIWSQYANIHLLSNHRSEWVYPIFKPYMDFITSITVSDQVGYCKPEPKIYEVVNSCITNSESVLYVEDQEKNLIPAKELGWRTMLADNYCKWVNQIMPMLKEMIGGDDDHDHLFD</sequence>